<protein>
    <submittedName>
        <fullName evidence="2">Uncharacterized protein</fullName>
    </submittedName>
</protein>
<dbReference type="EMBL" id="BPQJ01000001">
    <property type="protein sequence ID" value="GJD59920.1"/>
    <property type="molecule type" value="Genomic_DNA"/>
</dbReference>
<evidence type="ECO:0000313" key="3">
    <source>
        <dbReference type="Proteomes" id="UP001055286"/>
    </source>
</evidence>
<reference evidence="2" key="2">
    <citation type="submission" date="2021-08" db="EMBL/GenBank/DDBJ databases">
        <authorList>
            <person name="Tani A."/>
            <person name="Ola A."/>
            <person name="Ogura Y."/>
            <person name="Katsura K."/>
            <person name="Hayashi T."/>
        </authorList>
    </citation>
    <scope>NUCLEOTIDE SEQUENCE</scope>
    <source>
        <strain evidence="2">JCM 32048</strain>
    </source>
</reference>
<comment type="caution">
    <text evidence="2">The sequence shown here is derived from an EMBL/GenBank/DDBJ whole genome shotgun (WGS) entry which is preliminary data.</text>
</comment>
<evidence type="ECO:0000313" key="2">
    <source>
        <dbReference type="EMBL" id="GJD59920.1"/>
    </source>
</evidence>
<feature type="compositionally biased region" description="Basic and acidic residues" evidence="1">
    <location>
        <begin position="9"/>
        <end position="19"/>
    </location>
</feature>
<organism evidence="2 3">
    <name type="scientific">Methylobacterium frigidaeris</name>
    <dbReference type="NCBI Taxonomy" id="2038277"/>
    <lineage>
        <taxon>Bacteria</taxon>
        <taxon>Pseudomonadati</taxon>
        <taxon>Pseudomonadota</taxon>
        <taxon>Alphaproteobacteria</taxon>
        <taxon>Hyphomicrobiales</taxon>
        <taxon>Methylobacteriaceae</taxon>
        <taxon>Methylobacterium</taxon>
    </lineage>
</organism>
<keyword evidence="3" id="KW-1185">Reference proteome</keyword>
<feature type="region of interest" description="Disordered" evidence="1">
    <location>
        <begin position="291"/>
        <end position="328"/>
    </location>
</feature>
<proteinExistence type="predicted"/>
<name>A0AA37M1S6_9HYPH</name>
<dbReference type="Proteomes" id="UP001055286">
    <property type="component" value="Unassembled WGS sequence"/>
</dbReference>
<accession>A0AA37M1S6</accession>
<gene>
    <name evidence="2" type="ORF">MPEAHAMD_0051</name>
</gene>
<evidence type="ECO:0000256" key="1">
    <source>
        <dbReference type="SAM" id="MobiDB-lite"/>
    </source>
</evidence>
<feature type="region of interest" description="Disordered" evidence="1">
    <location>
        <begin position="1"/>
        <end position="26"/>
    </location>
</feature>
<reference evidence="2" key="1">
    <citation type="journal article" date="2016" name="Front. Microbiol.">
        <title>Genome Sequence of the Piezophilic, Mesophilic Sulfate-Reducing Bacterium Desulfovibrio indicus J2T.</title>
        <authorList>
            <person name="Cao J."/>
            <person name="Maignien L."/>
            <person name="Shao Z."/>
            <person name="Alain K."/>
            <person name="Jebbar M."/>
        </authorList>
    </citation>
    <scope>NUCLEOTIDE SEQUENCE</scope>
    <source>
        <strain evidence="2">JCM 32048</strain>
    </source>
</reference>
<dbReference type="AlphaFoldDB" id="A0AA37M1S6"/>
<sequence>MLGDRVRRHGGEETGRRPLLDAAPARRTNQAVGCDHLGIVEQRRSHPQRDRVREVAADERLGEEDVARVQGLERRGDPRGPNDRVVLGRAVERDVTVGASLPAALAGADRDERHAALAHGERPGGAQHLAVMGREASAAGVGYDRDQEGGRLDDHDLRRRLRSGPVPLGEAEEEQAGERAQMHGLEPVAAPLEVRAHVLGMDQAAGEIVGPGMVEADEVADGRLLLAQEALQRGRRHVEHGASRSYIERGRLSARGAPALPSERHSVGWLRRAWVARAWGCSREEPHHFLRRAAPPSRMNAALNPPGSRPAAAGPPPALPPAAAGRPG</sequence>